<feature type="transmembrane region" description="Helical" evidence="1">
    <location>
        <begin position="185"/>
        <end position="212"/>
    </location>
</feature>
<accession>A0A9P3PX05</accession>
<keyword evidence="1" id="KW-0812">Transmembrane</keyword>
<feature type="signal peptide" evidence="2">
    <location>
        <begin position="1"/>
        <end position="17"/>
    </location>
</feature>
<comment type="caution">
    <text evidence="3">The sequence shown here is derived from an EMBL/GenBank/DDBJ whole genome shotgun (WGS) entry which is preliminary data.</text>
</comment>
<keyword evidence="1" id="KW-0472">Membrane</keyword>
<keyword evidence="4" id="KW-1185">Reference proteome</keyword>
<evidence type="ECO:0000313" key="4">
    <source>
        <dbReference type="Proteomes" id="UP001063166"/>
    </source>
</evidence>
<organism evidence="3 4">
    <name type="scientific">Lyophyllum shimeji</name>
    <name type="common">Hon-shimeji</name>
    <name type="synonym">Tricholoma shimeji</name>
    <dbReference type="NCBI Taxonomy" id="47721"/>
    <lineage>
        <taxon>Eukaryota</taxon>
        <taxon>Fungi</taxon>
        <taxon>Dikarya</taxon>
        <taxon>Basidiomycota</taxon>
        <taxon>Agaricomycotina</taxon>
        <taxon>Agaricomycetes</taxon>
        <taxon>Agaricomycetidae</taxon>
        <taxon>Agaricales</taxon>
        <taxon>Tricholomatineae</taxon>
        <taxon>Lyophyllaceae</taxon>
        <taxon>Lyophyllum</taxon>
    </lineage>
</organism>
<keyword evidence="1" id="KW-1133">Transmembrane helix</keyword>
<proteinExistence type="predicted"/>
<evidence type="ECO:0000256" key="2">
    <source>
        <dbReference type="SAM" id="SignalP"/>
    </source>
</evidence>
<evidence type="ECO:0000313" key="3">
    <source>
        <dbReference type="EMBL" id="GLB43550.1"/>
    </source>
</evidence>
<dbReference type="AlphaFoldDB" id="A0A9P3PX05"/>
<keyword evidence="2" id="KW-0732">Signal</keyword>
<name>A0A9P3PX05_LYOSH</name>
<protein>
    <submittedName>
        <fullName evidence="3">Uncharacterized protein</fullName>
    </submittedName>
</protein>
<gene>
    <name evidence="3" type="ORF">LshimejAT787_1400620</name>
</gene>
<dbReference type="EMBL" id="BRPK01000014">
    <property type="protein sequence ID" value="GLB43550.1"/>
    <property type="molecule type" value="Genomic_DNA"/>
</dbReference>
<dbReference type="Proteomes" id="UP001063166">
    <property type="component" value="Unassembled WGS sequence"/>
</dbReference>
<reference evidence="3" key="1">
    <citation type="submission" date="2022-07" db="EMBL/GenBank/DDBJ databases">
        <title>The genome of Lyophyllum shimeji provides insight into the initial evolution of ectomycorrhizal fungal genome.</title>
        <authorList>
            <person name="Kobayashi Y."/>
            <person name="Shibata T."/>
            <person name="Hirakawa H."/>
            <person name="Shigenobu S."/>
            <person name="Nishiyama T."/>
            <person name="Yamada A."/>
            <person name="Hasebe M."/>
            <person name="Kawaguchi M."/>
        </authorList>
    </citation>
    <scope>NUCLEOTIDE SEQUENCE</scope>
    <source>
        <strain evidence="3">AT787</strain>
    </source>
</reference>
<sequence>MLILSSLLFCFSLRVLANTEIVNFRISEAQDLELSITNEWPKLNHTHNASEWNILPATLGTPLGRVCEDKPHRTSDSNGHACPHELWVVLDLTRDWNIHSSFTLRLSRPASYPADFSIQIYDPKSLSAHFGIQPQPRHARSSRQARHRYARIRAVNTGVLTPTPESQTKPAVPVPIPFILVLERLYFGVLPPSIIPVLAFIVFACLAAVWVVPKIVKHLEGIAMQAEKELDIGGKQE</sequence>
<dbReference type="OrthoDB" id="3360032at2759"/>
<evidence type="ECO:0000256" key="1">
    <source>
        <dbReference type="SAM" id="Phobius"/>
    </source>
</evidence>
<feature type="chain" id="PRO_5040273906" evidence="2">
    <location>
        <begin position="18"/>
        <end position="237"/>
    </location>
</feature>